<feature type="domain" description="WLM" evidence="1">
    <location>
        <begin position="98"/>
        <end position="162"/>
    </location>
</feature>
<dbReference type="InterPro" id="IPR013536">
    <property type="entry name" value="WLM_dom"/>
</dbReference>
<proteinExistence type="predicted"/>
<reference evidence="2" key="1">
    <citation type="journal article" date="2020" name="Nature">
        <title>Giant virus diversity and host interactions through global metagenomics.</title>
        <authorList>
            <person name="Schulz F."/>
            <person name="Roux S."/>
            <person name="Paez-Espino D."/>
            <person name="Jungbluth S."/>
            <person name="Walsh D.A."/>
            <person name="Denef V.J."/>
            <person name="McMahon K.D."/>
            <person name="Konstantinidis K.T."/>
            <person name="Eloe-Fadrosh E.A."/>
            <person name="Kyrpides N.C."/>
            <person name="Woyke T."/>
        </authorList>
    </citation>
    <scope>NUCLEOTIDE SEQUENCE</scope>
    <source>
        <strain evidence="2">GVMAG-M-3300009151-50</strain>
    </source>
</reference>
<dbReference type="AlphaFoldDB" id="A0A6C0EPI0"/>
<accession>A0A6C0EPI0</accession>
<dbReference type="Pfam" id="PF08325">
    <property type="entry name" value="WLM"/>
    <property type="match status" value="1"/>
</dbReference>
<dbReference type="EMBL" id="MN738913">
    <property type="protein sequence ID" value="QHT30878.1"/>
    <property type="molecule type" value="Genomic_DNA"/>
</dbReference>
<name>A0A6C0EPI0_9ZZZZ</name>
<organism evidence="2">
    <name type="scientific">viral metagenome</name>
    <dbReference type="NCBI Taxonomy" id="1070528"/>
    <lineage>
        <taxon>unclassified sequences</taxon>
        <taxon>metagenomes</taxon>
        <taxon>organismal metagenomes</taxon>
    </lineage>
</organism>
<evidence type="ECO:0000259" key="1">
    <source>
        <dbReference type="Pfam" id="PF08325"/>
    </source>
</evidence>
<sequence length="189" mass="21159">MIPAALLTAGVALALASTRGVKNVVEIQSTKDGKVYRVQNLPDKQEACERIADICEKLTKLIENYKSDPSAMGDPRIKVLVSRFNPNNFSENDITADTTSYSENKGEKIVVCIRDKVPPYRFADENTVMFVLLHEMAHLMTTTVGHTPEFWTNFKRILQDAVQCGIYTPVNYSKMPTPYCGMHITDSPI</sequence>
<dbReference type="Gene3D" id="3.30.2010.10">
    <property type="entry name" value="Metalloproteases ('zincins'), catalytic domain"/>
    <property type="match status" value="1"/>
</dbReference>
<evidence type="ECO:0000313" key="2">
    <source>
        <dbReference type="EMBL" id="QHT30878.1"/>
    </source>
</evidence>
<protein>
    <recommendedName>
        <fullName evidence="1">WLM domain-containing protein</fullName>
    </recommendedName>
</protein>